<keyword evidence="2" id="KW-1185">Reference proteome</keyword>
<dbReference type="Proteomes" id="UP000078559">
    <property type="component" value="Chromosome 10"/>
</dbReference>
<reference evidence="1" key="1">
    <citation type="submission" date="2014-12" db="EMBL/GenBank/DDBJ databases">
        <title>Genome Sequence of Valsa Canker Pathogens Uncovers a Specific Adaption of Colonization on Woody Bark.</title>
        <authorList>
            <person name="Yin Z."/>
            <person name="Liu H."/>
            <person name="Gao X."/>
            <person name="Li Z."/>
            <person name="Song N."/>
            <person name="Ke X."/>
            <person name="Dai Q."/>
            <person name="Wu Y."/>
            <person name="Sun Y."/>
            <person name="Xu J.-R."/>
            <person name="Kang Z.K."/>
            <person name="Wang L."/>
            <person name="Huang L."/>
        </authorList>
    </citation>
    <scope>NUCLEOTIDE SEQUENCE [LARGE SCALE GENOMIC DNA]</scope>
    <source>
        <strain evidence="1">03-8</strain>
    </source>
</reference>
<sequence length="134" mass="14974">MFYGYDIGTLGYTHIVAADERCHCGTVTVTIFQLLCDEVVEGLCIAVQHDEHEDMGPRRGLLLRSRNCNGLLALFSLLASLDEHAHLEAAHACEGFKQPSWPARRYGRMRAAVESSIWRLYPLGNSSCDMGFKN</sequence>
<gene>
    <name evidence="1" type="ORF">VM1G_08755</name>
</gene>
<organism evidence="1 2">
    <name type="scientific">Cytospora mali</name>
    <name type="common">Apple Valsa canker fungus</name>
    <name type="synonym">Valsa mali</name>
    <dbReference type="NCBI Taxonomy" id="578113"/>
    <lineage>
        <taxon>Eukaryota</taxon>
        <taxon>Fungi</taxon>
        <taxon>Dikarya</taxon>
        <taxon>Ascomycota</taxon>
        <taxon>Pezizomycotina</taxon>
        <taxon>Sordariomycetes</taxon>
        <taxon>Sordariomycetidae</taxon>
        <taxon>Diaporthales</taxon>
        <taxon>Cytosporaceae</taxon>
        <taxon>Cytospora</taxon>
    </lineage>
</organism>
<dbReference type="AlphaFoldDB" id="A0A194WAJ5"/>
<name>A0A194WAJ5_CYTMA</name>
<evidence type="ECO:0000313" key="2">
    <source>
        <dbReference type="Proteomes" id="UP000078559"/>
    </source>
</evidence>
<accession>A0A194WAJ5</accession>
<evidence type="ECO:0000313" key="1">
    <source>
        <dbReference type="EMBL" id="KUI73347.1"/>
    </source>
</evidence>
<protein>
    <submittedName>
        <fullName evidence="1">Uncharacterized protein</fullName>
    </submittedName>
</protein>
<dbReference type="EMBL" id="CM003107">
    <property type="protein sequence ID" value="KUI73347.1"/>
    <property type="molecule type" value="Genomic_DNA"/>
</dbReference>
<proteinExistence type="predicted"/>